<proteinExistence type="predicted"/>
<comment type="caution">
    <text evidence="1">The sequence shown here is derived from an EMBL/GenBank/DDBJ whole genome shotgun (WGS) entry which is preliminary data.</text>
</comment>
<protein>
    <submittedName>
        <fullName evidence="1">Uncharacterized protein</fullName>
    </submittedName>
</protein>
<reference evidence="1 2" key="1">
    <citation type="submission" date="2017-08" db="EMBL/GenBank/DDBJ databases">
        <title>Acidophilic green algal genome provides insights into adaptation to an acidic environment.</title>
        <authorList>
            <person name="Hirooka S."/>
            <person name="Hirose Y."/>
            <person name="Kanesaki Y."/>
            <person name="Higuchi S."/>
            <person name="Fujiwara T."/>
            <person name="Onuma R."/>
            <person name="Era A."/>
            <person name="Ohbayashi R."/>
            <person name="Uzuka A."/>
            <person name="Nozaki H."/>
            <person name="Yoshikawa H."/>
            <person name="Miyagishima S.Y."/>
        </authorList>
    </citation>
    <scope>NUCLEOTIDE SEQUENCE [LARGE SCALE GENOMIC DNA]</scope>
    <source>
        <strain evidence="1 2">NIES-2499</strain>
    </source>
</reference>
<accession>A0A250XFH8</accession>
<organism evidence="1 2">
    <name type="scientific">Chlamydomonas eustigma</name>
    <dbReference type="NCBI Taxonomy" id="1157962"/>
    <lineage>
        <taxon>Eukaryota</taxon>
        <taxon>Viridiplantae</taxon>
        <taxon>Chlorophyta</taxon>
        <taxon>core chlorophytes</taxon>
        <taxon>Chlorophyceae</taxon>
        <taxon>CS clade</taxon>
        <taxon>Chlamydomonadales</taxon>
        <taxon>Chlamydomonadaceae</taxon>
        <taxon>Chlamydomonas</taxon>
    </lineage>
</organism>
<keyword evidence="2" id="KW-1185">Reference proteome</keyword>
<gene>
    <name evidence="1" type="ORF">CEUSTIGMA_g9255.t1</name>
</gene>
<sequence length="128" mass="13930">MSTLYTQVPLMIGNDHKQSGFVQLAFRFTTTAELAARPPLGTLPPYSGWPQQQAGYVTAPGPAYYPPSGPMIAYAPPVAPPVYMAAPLPPPNVVYMPAAPGTTSVYYVPVGGYGHHHHPHHHHHHHFF</sequence>
<dbReference type="Proteomes" id="UP000232323">
    <property type="component" value="Unassembled WGS sequence"/>
</dbReference>
<evidence type="ECO:0000313" key="2">
    <source>
        <dbReference type="Proteomes" id="UP000232323"/>
    </source>
</evidence>
<evidence type="ECO:0000313" key="1">
    <source>
        <dbReference type="EMBL" id="GAX81827.1"/>
    </source>
</evidence>
<dbReference type="EMBL" id="BEGY01000071">
    <property type="protein sequence ID" value="GAX81827.1"/>
    <property type="molecule type" value="Genomic_DNA"/>
</dbReference>
<dbReference type="AlphaFoldDB" id="A0A250XFH8"/>
<name>A0A250XFH8_9CHLO</name>